<keyword evidence="12 14" id="KW-0141">cGMP biosynthesis</keyword>
<dbReference type="OrthoDB" id="1890790at2759"/>
<keyword evidence="20" id="KW-1185">Reference proteome</keyword>
<dbReference type="PROSITE" id="PS50125">
    <property type="entry name" value="GUANYLATE_CYCLASE_2"/>
    <property type="match status" value="1"/>
</dbReference>
<sequence>MSTDVVKHLFHDIKANCYPVGEKDLKCFDDNAWVLSSYRVWRYSRSTCNETLGDYFYLFANFLYDVSTLGLEIMECNVSSVNTDLFDDTTLHLPKQLKKDLTPMMYELPYIIIGVLLFGILIIIVVFICWRLKGHHKTSKYASNKASWHVNSKDIVLFECNDPGLEDTSSLYLQASEFVTDSEKLDAAVKEFTTDFGHFKDQPVCLKKILIKDFQPTTQQEKELELMVSTHHENLATFFGVCIKPSHILLITQYCIKGSLEEIFLFEPVHMDETFIASIVMDIVRGMTYIHKNCQLGVHGNLKSSNCLVTGRWVVKLSGFGLSGLRTKHREDKDQLWCAPEVIKHSEIASQKADVYSFGIILYEVIGKKGPFGKGYAFSVQELEALVLNISENLYHPETSWLCCEDYLKNIMLSCWQCPPRLRPDFPSLNNQLKPLRAIMNGRSIVDNMLVMMERYQMRLEDLVEEKTSQLQLEKKKTENLLHRMLPPQVADQLISGKKVLPESYSCITVFFSDICGFTNLASTSTPIQVIQLLNDLYTLFDSIIKHYDVYKVETVGDAYLCVSGLPRPNGDRHAAEIALMALELMQSLKTFQIRHTVDIKTELQMRIGIHSGQCVAGVVGVSMPRYTLFGDTINVASRLETTSEPMKIQISQETKNLLDKQEGSFTCEKRGAVDIKGKGEMLTWWLLSSSSLLTTHMNYTQLSVITDTLQLPGACGEGSRPSTSSSDVENMLRTTRQIRSRSNSIKSHSSSSKSAQTFQRAGSFRQKIKSESLSSEDNIAKMGGTPSPGLMPMSEEKVRLLSRERSHSPKSSLVAPANIIIQIDQAM</sequence>
<evidence type="ECO:0000259" key="17">
    <source>
        <dbReference type="PROSITE" id="PS50011"/>
    </source>
</evidence>
<keyword evidence="5" id="KW-0547">Nucleotide-binding</keyword>
<evidence type="ECO:0000256" key="12">
    <source>
        <dbReference type="ARBA" id="ARBA00023293"/>
    </source>
</evidence>
<evidence type="ECO:0000256" key="6">
    <source>
        <dbReference type="ARBA" id="ARBA00022989"/>
    </source>
</evidence>
<dbReference type="InterPro" id="IPR000719">
    <property type="entry name" value="Prot_kinase_dom"/>
</dbReference>
<protein>
    <recommendedName>
        <fullName evidence="2 14">Guanylate cyclase</fullName>
        <ecNumber evidence="2 14">4.6.1.2</ecNumber>
    </recommendedName>
</protein>
<dbReference type="SUPFAM" id="SSF55073">
    <property type="entry name" value="Nucleotide cyclase"/>
    <property type="match status" value="1"/>
</dbReference>
<keyword evidence="10" id="KW-0325">Glycoprotein</keyword>
<feature type="region of interest" description="Disordered" evidence="15">
    <location>
        <begin position="739"/>
        <end position="793"/>
    </location>
</feature>
<evidence type="ECO:0000256" key="7">
    <source>
        <dbReference type="ARBA" id="ARBA00023134"/>
    </source>
</evidence>
<dbReference type="FunFam" id="3.30.70.1230:FF:000004">
    <property type="entry name" value="Guanylate cyclase"/>
    <property type="match status" value="1"/>
</dbReference>
<feature type="transmembrane region" description="Helical" evidence="16">
    <location>
        <begin position="108"/>
        <end position="130"/>
    </location>
</feature>
<dbReference type="InterPro" id="IPR001054">
    <property type="entry name" value="A/G_cyclase"/>
</dbReference>
<comment type="subcellular location">
    <subcellularLocation>
        <location evidence="1">Membrane</location>
        <topology evidence="1">Single-pass type I membrane protein</topology>
    </subcellularLocation>
</comment>
<dbReference type="Pfam" id="PF07714">
    <property type="entry name" value="PK_Tyr_Ser-Thr"/>
    <property type="match status" value="1"/>
</dbReference>
<keyword evidence="9" id="KW-0675">Receptor</keyword>
<keyword evidence="7" id="KW-0342">GTP-binding</keyword>
<evidence type="ECO:0000256" key="11">
    <source>
        <dbReference type="ARBA" id="ARBA00023239"/>
    </source>
</evidence>
<dbReference type="InterPro" id="IPR011009">
    <property type="entry name" value="Kinase-like_dom_sf"/>
</dbReference>
<feature type="compositionally biased region" description="Low complexity" evidence="15">
    <location>
        <begin position="741"/>
        <end position="755"/>
    </location>
</feature>
<evidence type="ECO:0000256" key="10">
    <source>
        <dbReference type="ARBA" id="ARBA00023180"/>
    </source>
</evidence>
<keyword evidence="11 13" id="KW-0456">Lyase</keyword>
<evidence type="ECO:0000256" key="1">
    <source>
        <dbReference type="ARBA" id="ARBA00004479"/>
    </source>
</evidence>
<dbReference type="PROSITE" id="PS50011">
    <property type="entry name" value="PROTEIN_KINASE_DOM"/>
    <property type="match status" value="1"/>
</dbReference>
<evidence type="ECO:0000256" key="2">
    <source>
        <dbReference type="ARBA" id="ARBA00012202"/>
    </source>
</evidence>
<dbReference type="Pfam" id="PF00211">
    <property type="entry name" value="Guanylate_cyc"/>
    <property type="match status" value="1"/>
</dbReference>
<dbReference type="InterPro" id="IPR018297">
    <property type="entry name" value="A/G_cyclase_CS"/>
</dbReference>
<dbReference type="Gene3D" id="3.30.70.1230">
    <property type="entry name" value="Nucleotide cyclase"/>
    <property type="match status" value="1"/>
</dbReference>
<comment type="catalytic activity">
    <reaction evidence="14">
        <text>GTP = 3',5'-cyclic GMP + diphosphate</text>
        <dbReference type="Rhea" id="RHEA:13665"/>
        <dbReference type="ChEBI" id="CHEBI:33019"/>
        <dbReference type="ChEBI" id="CHEBI:37565"/>
        <dbReference type="ChEBI" id="CHEBI:57746"/>
        <dbReference type="EC" id="4.6.1.2"/>
    </reaction>
</comment>
<evidence type="ECO:0000256" key="9">
    <source>
        <dbReference type="ARBA" id="ARBA00023170"/>
    </source>
</evidence>
<keyword evidence="3 16" id="KW-0812">Transmembrane</keyword>
<keyword evidence="8 16" id="KW-0472">Membrane</keyword>
<evidence type="ECO:0000256" key="13">
    <source>
        <dbReference type="RuleBase" id="RU000405"/>
    </source>
</evidence>
<evidence type="ECO:0000256" key="8">
    <source>
        <dbReference type="ARBA" id="ARBA00023136"/>
    </source>
</evidence>
<accession>A0A7J7JW89</accession>
<organism evidence="19 20">
    <name type="scientific">Bugula neritina</name>
    <name type="common">Brown bryozoan</name>
    <name type="synonym">Sertularia neritina</name>
    <dbReference type="NCBI Taxonomy" id="10212"/>
    <lineage>
        <taxon>Eukaryota</taxon>
        <taxon>Metazoa</taxon>
        <taxon>Spiralia</taxon>
        <taxon>Lophotrochozoa</taxon>
        <taxon>Bryozoa</taxon>
        <taxon>Gymnolaemata</taxon>
        <taxon>Cheilostomatida</taxon>
        <taxon>Flustrina</taxon>
        <taxon>Buguloidea</taxon>
        <taxon>Bugulidae</taxon>
        <taxon>Bugula</taxon>
    </lineage>
</organism>
<dbReference type="GO" id="GO:0007168">
    <property type="term" value="P:receptor guanylyl cyclase signaling pathway"/>
    <property type="evidence" value="ECO:0007669"/>
    <property type="project" value="TreeGrafter"/>
</dbReference>
<name>A0A7J7JW89_BUGNE</name>
<evidence type="ECO:0000256" key="16">
    <source>
        <dbReference type="SAM" id="Phobius"/>
    </source>
</evidence>
<dbReference type="GO" id="GO:0035556">
    <property type="term" value="P:intracellular signal transduction"/>
    <property type="evidence" value="ECO:0007669"/>
    <property type="project" value="InterPro"/>
</dbReference>
<dbReference type="GO" id="GO:0004383">
    <property type="term" value="F:guanylate cyclase activity"/>
    <property type="evidence" value="ECO:0007669"/>
    <property type="project" value="UniProtKB-EC"/>
</dbReference>
<dbReference type="SMART" id="SM00044">
    <property type="entry name" value="CYCc"/>
    <property type="match status" value="1"/>
</dbReference>
<evidence type="ECO:0000256" key="4">
    <source>
        <dbReference type="ARBA" id="ARBA00022729"/>
    </source>
</evidence>
<dbReference type="Proteomes" id="UP000593567">
    <property type="component" value="Unassembled WGS sequence"/>
</dbReference>
<comment type="caution">
    <text evidence="19">The sequence shown here is derived from an EMBL/GenBank/DDBJ whole genome shotgun (WGS) entry which is preliminary data.</text>
</comment>
<comment type="similarity">
    <text evidence="13">Belongs to the adenylyl cyclase class-4/guanylyl cyclase family.</text>
</comment>
<dbReference type="GO" id="GO:0004672">
    <property type="term" value="F:protein kinase activity"/>
    <property type="evidence" value="ECO:0007669"/>
    <property type="project" value="InterPro"/>
</dbReference>
<dbReference type="GO" id="GO:0004016">
    <property type="term" value="F:adenylate cyclase activity"/>
    <property type="evidence" value="ECO:0007669"/>
    <property type="project" value="TreeGrafter"/>
</dbReference>
<proteinExistence type="inferred from homology"/>
<evidence type="ECO:0000256" key="15">
    <source>
        <dbReference type="SAM" id="MobiDB-lite"/>
    </source>
</evidence>
<evidence type="ECO:0000256" key="14">
    <source>
        <dbReference type="RuleBase" id="RU003431"/>
    </source>
</evidence>
<dbReference type="InterPro" id="IPR001245">
    <property type="entry name" value="Ser-Thr/Tyr_kinase_cat_dom"/>
</dbReference>
<dbReference type="InterPro" id="IPR050401">
    <property type="entry name" value="Cyclic_nucleotide_synthase"/>
</dbReference>
<dbReference type="PANTHER" id="PTHR11920:SF501">
    <property type="entry name" value="GUANYLATE CYCLASE 32E"/>
    <property type="match status" value="1"/>
</dbReference>
<dbReference type="PANTHER" id="PTHR11920">
    <property type="entry name" value="GUANYLYL CYCLASE"/>
    <property type="match status" value="1"/>
</dbReference>
<dbReference type="GO" id="GO:0005525">
    <property type="term" value="F:GTP binding"/>
    <property type="evidence" value="ECO:0007669"/>
    <property type="project" value="UniProtKB-KW"/>
</dbReference>
<dbReference type="SUPFAM" id="SSF56112">
    <property type="entry name" value="Protein kinase-like (PK-like)"/>
    <property type="match status" value="1"/>
</dbReference>
<dbReference type="GO" id="GO:0005524">
    <property type="term" value="F:ATP binding"/>
    <property type="evidence" value="ECO:0007669"/>
    <property type="project" value="InterPro"/>
</dbReference>
<dbReference type="AlphaFoldDB" id="A0A7J7JW89"/>
<evidence type="ECO:0000256" key="3">
    <source>
        <dbReference type="ARBA" id="ARBA00022692"/>
    </source>
</evidence>
<dbReference type="EC" id="4.6.1.2" evidence="2 14"/>
<dbReference type="GO" id="GO:0005886">
    <property type="term" value="C:plasma membrane"/>
    <property type="evidence" value="ECO:0007669"/>
    <property type="project" value="TreeGrafter"/>
</dbReference>
<feature type="domain" description="Guanylate cyclase" evidence="18">
    <location>
        <begin position="509"/>
        <end position="641"/>
    </location>
</feature>
<evidence type="ECO:0000313" key="19">
    <source>
        <dbReference type="EMBL" id="KAF6030690.1"/>
    </source>
</evidence>
<feature type="domain" description="Protein kinase" evidence="17">
    <location>
        <begin position="165"/>
        <end position="437"/>
    </location>
</feature>
<dbReference type="InterPro" id="IPR011645">
    <property type="entry name" value="HNOB_dom_associated"/>
</dbReference>
<dbReference type="Gene3D" id="1.10.510.10">
    <property type="entry name" value="Transferase(Phosphotransferase) domain 1"/>
    <property type="match status" value="1"/>
</dbReference>
<keyword evidence="6 16" id="KW-1133">Transmembrane helix</keyword>
<dbReference type="InterPro" id="IPR029787">
    <property type="entry name" value="Nucleotide_cyclase"/>
</dbReference>
<evidence type="ECO:0000259" key="18">
    <source>
        <dbReference type="PROSITE" id="PS50125"/>
    </source>
</evidence>
<evidence type="ECO:0000313" key="20">
    <source>
        <dbReference type="Proteomes" id="UP000593567"/>
    </source>
</evidence>
<keyword evidence="4" id="KW-0732">Signal</keyword>
<dbReference type="Pfam" id="PF07701">
    <property type="entry name" value="HNOBA"/>
    <property type="match status" value="1"/>
</dbReference>
<dbReference type="CDD" id="cd07302">
    <property type="entry name" value="CHD"/>
    <property type="match status" value="1"/>
</dbReference>
<dbReference type="PROSITE" id="PS00452">
    <property type="entry name" value="GUANYLATE_CYCLASE_1"/>
    <property type="match status" value="1"/>
</dbReference>
<dbReference type="EMBL" id="VXIV02001680">
    <property type="protein sequence ID" value="KAF6030690.1"/>
    <property type="molecule type" value="Genomic_DNA"/>
</dbReference>
<gene>
    <name evidence="19" type="ORF">EB796_010989</name>
</gene>
<evidence type="ECO:0000256" key="5">
    <source>
        <dbReference type="ARBA" id="ARBA00022741"/>
    </source>
</evidence>
<reference evidence="19" key="1">
    <citation type="submission" date="2020-06" db="EMBL/GenBank/DDBJ databases">
        <title>Draft genome of Bugula neritina, a colonial animal packing powerful symbionts and potential medicines.</title>
        <authorList>
            <person name="Rayko M."/>
        </authorList>
    </citation>
    <scope>NUCLEOTIDE SEQUENCE [LARGE SCALE GENOMIC DNA]</scope>
    <source>
        <strain evidence="19">Kwan_BN1</strain>
    </source>
</reference>
<dbReference type="GO" id="GO:0001653">
    <property type="term" value="F:peptide receptor activity"/>
    <property type="evidence" value="ECO:0007669"/>
    <property type="project" value="TreeGrafter"/>
</dbReference>